<dbReference type="Pfam" id="PF01019">
    <property type="entry name" value="G_glu_transpept"/>
    <property type="match status" value="1"/>
</dbReference>
<evidence type="ECO:0000256" key="12">
    <source>
        <dbReference type="SAM" id="SignalP"/>
    </source>
</evidence>
<keyword evidence="5 11" id="KW-0378">Hydrolase</keyword>
<evidence type="ECO:0000256" key="5">
    <source>
        <dbReference type="ARBA" id="ARBA00022801"/>
    </source>
</evidence>
<dbReference type="InterPro" id="IPR000101">
    <property type="entry name" value="GGT_peptidase"/>
</dbReference>
<dbReference type="GO" id="GO:0006750">
    <property type="term" value="P:glutathione biosynthetic process"/>
    <property type="evidence" value="ECO:0007669"/>
    <property type="project" value="UniProtKB-KW"/>
</dbReference>
<feature type="binding site" evidence="10">
    <location>
        <position position="96"/>
    </location>
    <ligand>
        <name>L-glutamate</name>
        <dbReference type="ChEBI" id="CHEBI:29985"/>
    </ligand>
</feature>
<dbReference type="AlphaFoldDB" id="A0A1M5I5U5"/>
<evidence type="ECO:0000256" key="9">
    <source>
        <dbReference type="PIRSR" id="PIRSR600101-1"/>
    </source>
</evidence>
<reference evidence="13 14" key="1">
    <citation type="submission" date="2016-11" db="EMBL/GenBank/DDBJ databases">
        <authorList>
            <person name="Jaros S."/>
            <person name="Januszkiewicz K."/>
            <person name="Wedrychowicz H."/>
        </authorList>
    </citation>
    <scope>NUCLEOTIDE SEQUENCE [LARGE SCALE GENOMIC DNA]</scope>
    <source>
        <strain evidence="13 14">DSM 19436</strain>
    </source>
</reference>
<comment type="catalytic activity">
    <reaction evidence="8 11">
        <text>an N-terminal (5-L-glutamyl)-[peptide] + an alpha-amino acid = 5-L-glutamyl amino acid + an N-terminal L-alpha-aminoacyl-[peptide]</text>
        <dbReference type="Rhea" id="RHEA:23904"/>
        <dbReference type="Rhea" id="RHEA-COMP:9780"/>
        <dbReference type="Rhea" id="RHEA-COMP:9795"/>
        <dbReference type="ChEBI" id="CHEBI:77644"/>
        <dbReference type="ChEBI" id="CHEBI:78597"/>
        <dbReference type="ChEBI" id="CHEBI:78599"/>
        <dbReference type="ChEBI" id="CHEBI:78608"/>
        <dbReference type="EC" id="2.3.2.2"/>
    </reaction>
</comment>
<dbReference type="NCBIfam" id="TIGR00066">
    <property type="entry name" value="g_glut_trans"/>
    <property type="match status" value="1"/>
</dbReference>
<dbReference type="InterPro" id="IPR043138">
    <property type="entry name" value="GGT_lsub"/>
</dbReference>
<feature type="active site" description="Nucleophile" evidence="9">
    <location>
        <position position="371"/>
    </location>
</feature>
<name>A0A1M5I5U5_9HYPH</name>
<feature type="binding site" evidence="10">
    <location>
        <begin position="442"/>
        <end position="443"/>
    </location>
    <ligand>
        <name>L-glutamate</name>
        <dbReference type="ChEBI" id="CHEBI:29985"/>
    </ligand>
</feature>
<feature type="binding site" evidence="10">
    <location>
        <position position="413"/>
    </location>
    <ligand>
        <name>L-glutamate</name>
        <dbReference type="ChEBI" id="CHEBI:29985"/>
    </ligand>
</feature>
<comment type="PTM">
    <text evidence="11">Cleaved by autocatalysis into a large and a small subunit.</text>
</comment>
<proteinExistence type="inferred from homology"/>
<feature type="binding site" evidence="10">
    <location>
        <position position="464"/>
    </location>
    <ligand>
        <name>L-glutamate</name>
        <dbReference type="ChEBI" id="CHEBI:29985"/>
    </ligand>
</feature>
<dbReference type="Gene3D" id="3.60.20.40">
    <property type="match status" value="1"/>
</dbReference>
<evidence type="ECO:0000313" key="14">
    <source>
        <dbReference type="Proteomes" id="UP000184485"/>
    </source>
</evidence>
<evidence type="ECO:0000256" key="6">
    <source>
        <dbReference type="ARBA" id="ARBA00023145"/>
    </source>
</evidence>
<evidence type="ECO:0000256" key="10">
    <source>
        <dbReference type="PIRSR" id="PIRSR600101-2"/>
    </source>
</evidence>
<dbReference type="PANTHER" id="PTHR43199">
    <property type="entry name" value="GLUTATHIONE HYDROLASE"/>
    <property type="match status" value="1"/>
</dbReference>
<comment type="subunit">
    <text evidence="11">This enzyme consists of two polypeptide chains, which are synthesized in precursor form from a single polypeptide.</text>
</comment>
<dbReference type="InterPro" id="IPR029055">
    <property type="entry name" value="Ntn_hydrolases_N"/>
</dbReference>
<dbReference type="GO" id="GO:0103068">
    <property type="term" value="F:leukotriene C4 gamma-glutamyl transferase activity"/>
    <property type="evidence" value="ECO:0007669"/>
    <property type="project" value="UniProtKB-EC"/>
</dbReference>
<keyword evidence="14" id="KW-1185">Reference proteome</keyword>
<organism evidence="13 14">
    <name type="scientific">Kaistia soli DSM 19436</name>
    <dbReference type="NCBI Taxonomy" id="1122133"/>
    <lineage>
        <taxon>Bacteria</taxon>
        <taxon>Pseudomonadati</taxon>
        <taxon>Pseudomonadota</taxon>
        <taxon>Alphaproteobacteria</taxon>
        <taxon>Hyphomicrobiales</taxon>
        <taxon>Kaistiaceae</taxon>
        <taxon>Kaistia</taxon>
    </lineage>
</organism>
<dbReference type="PRINTS" id="PR01210">
    <property type="entry name" value="GGTRANSPTASE"/>
</dbReference>
<comment type="catalytic activity">
    <reaction evidence="2 11">
        <text>glutathione + H2O = L-cysteinylglycine + L-glutamate</text>
        <dbReference type="Rhea" id="RHEA:28807"/>
        <dbReference type="ChEBI" id="CHEBI:15377"/>
        <dbReference type="ChEBI" id="CHEBI:29985"/>
        <dbReference type="ChEBI" id="CHEBI:57925"/>
        <dbReference type="ChEBI" id="CHEBI:61694"/>
        <dbReference type="EC" id="3.4.19.13"/>
    </reaction>
</comment>
<sequence>MLRFSLVLVGVGLLATPALAASPAPVEGQRGMVASDQALAAEVGAEILRAGGNAVDAAVAVGYAQAVVNPCCGNLGGGGFMTLRLADGQAVFIDFREAAPKAAGPNVFLDDQGKVIPRASLDGWRAAGVSGTVAGLELALSRFGTMKRADVMAPAIRLARDGFILTRPDADIIATGSAAFRADPALAHYWLHDGEPLKAGDSLVQSQLATTLQGISDQGPDYFYKGPIAAAIVAASEKNNGLFSLDDFANYTARIGKPLECSYRGYEILTAAPPSAGGLAVCEILNILEFYPVGYLGFGSADTVHLMTEAMRHAFVDRNSAIGDPAFVKNPVERLISKDYAAALRLTIDPYKATPSETLSGTTSPHEGTETTSFSVVDKAGNAVAVTYSLNAYFGARVMAPGTGFFLNDTMDDFTIKVGAANLFGLVQGEANAIAPSKRPVSSMAPTIVVKDGRPFMVLGSPGGSRIITAVVETILNVVDFGMTIQEAVNAPRVHAQWLPDILFAEPYALSPDTVRALAERGHTVRLQKPWGAVEAILLGSGAAPKGELPSFGDDTVRGELPRPGYIYGGHDARRPAGAAIAE</sequence>
<keyword evidence="12" id="KW-0732">Signal</keyword>
<dbReference type="EC" id="3.4.19.13" evidence="11"/>
<feature type="signal peptide" evidence="12">
    <location>
        <begin position="1"/>
        <end position="20"/>
    </location>
</feature>
<comment type="similarity">
    <text evidence="3 11">Belongs to the gamma-glutamyltransferase family.</text>
</comment>
<keyword evidence="4 11" id="KW-0808">Transferase</keyword>
<evidence type="ECO:0000313" key="13">
    <source>
        <dbReference type="EMBL" id="SHG23685.1"/>
    </source>
</evidence>
<keyword evidence="6 11" id="KW-0865">Zymogen</keyword>
<feature type="binding site" evidence="10">
    <location>
        <begin position="389"/>
        <end position="391"/>
    </location>
    <ligand>
        <name>L-glutamate</name>
        <dbReference type="ChEBI" id="CHEBI:29985"/>
    </ligand>
</feature>
<evidence type="ECO:0000256" key="7">
    <source>
        <dbReference type="ARBA" id="ARBA00023315"/>
    </source>
</evidence>
<dbReference type="STRING" id="1122133.SAMN02745157_3760"/>
<dbReference type="SUPFAM" id="SSF56235">
    <property type="entry name" value="N-terminal nucleophile aminohydrolases (Ntn hydrolases)"/>
    <property type="match status" value="1"/>
</dbReference>
<dbReference type="GO" id="GO:0006751">
    <property type="term" value="P:glutathione catabolic process"/>
    <property type="evidence" value="ECO:0007669"/>
    <property type="project" value="UniProtKB-UniRule"/>
</dbReference>
<accession>A0A1M5I5U5</accession>
<evidence type="ECO:0000256" key="4">
    <source>
        <dbReference type="ARBA" id="ARBA00022679"/>
    </source>
</evidence>
<dbReference type="PANTHER" id="PTHR43199:SF1">
    <property type="entry name" value="GLUTATHIONE HYDROLASE PROENZYME"/>
    <property type="match status" value="1"/>
</dbReference>
<evidence type="ECO:0000256" key="1">
    <source>
        <dbReference type="ARBA" id="ARBA00001049"/>
    </source>
</evidence>
<feature type="chain" id="PRO_5012725457" description="Glutathione hydrolase proenzyme" evidence="12">
    <location>
        <begin position="21"/>
        <end position="583"/>
    </location>
</feature>
<dbReference type="Gene3D" id="1.10.246.130">
    <property type="match status" value="1"/>
</dbReference>
<dbReference type="Proteomes" id="UP000184485">
    <property type="component" value="Unassembled WGS sequence"/>
</dbReference>
<evidence type="ECO:0000256" key="8">
    <source>
        <dbReference type="ARBA" id="ARBA00047417"/>
    </source>
</evidence>
<evidence type="ECO:0000256" key="2">
    <source>
        <dbReference type="ARBA" id="ARBA00001089"/>
    </source>
</evidence>
<gene>
    <name evidence="13" type="ORF">SAMN02745157_3760</name>
</gene>
<dbReference type="GO" id="GO:0036374">
    <property type="term" value="F:glutathione hydrolase activity"/>
    <property type="evidence" value="ECO:0007669"/>
    <property type="project" value="UniProtKB-UniRule"/>
</dbReference>
<dbReference type="RefSeq" id="WP_073055879.1">
    <property type="nucleotide sequence ID" value="NZ_FQUP01000004.1"/>
</dbReference>
<evidence type="ECO:0000256" key="11">
    <source>
        <dbReference type="RuleBase" id="RU368036"/>
    </source>
</evidence>
<keyword evidence="7 11" id="KW-0012">Acyltransferase</keyword>
<evidence type="ECO:0000256" key="3">
    <source>
        <dbReference type="ARBA" id="ARBA00009381"/>
    </source>
</evidence>
<comment type="pathway">
    <text evidence="11">Sulfur metabolism; glutathione metabolism.</text>
</comment>
<dbReference type="OrthoDB" id="9781342at2"/>
<dbReference type="EC" id="2.3.2.2" evidence="11"/>
<keyword evidence="11" id="KW-0317">Glutathione biosynthesis</keyword>
<comment type="catalytic activity">
    <reaction evidence="1 11">
        <text>an S-substituted glutathione + H2O = an S-substituted L-cysteinylglycine + L-glutamate</text>
        <dbReference type="Rhea" id="RHEA:59468"/>
        <dbReference type="ChEBI" id="CHEBI:15377"/>
        <dbReference type="ChEBI" id="CHEBI:29985"/>
        <dbReference type="ChEBI" id="CHEBI:90779"/>
        <dbReference type="ChEBI" id="CHEBI:143103"/>
        <dbReference type="EC" id="3.4.19.13"/>
    </reaction>
</comment>
<protein>
    <recommendedName>
        <fullName evidence="11">Glutathione hydrolase proenzyme</fullName>
        <ecNumber evidence="11">2.3.2.2</ecNumber>
        <ecNumber evidence="11">3.4.19.13</ecNumber>
    </recommendedName>
    <component>
        <recommendedName>
            <fullName evidence="11">Glutathione hydrolase large chain</fullName>
        </recommendedName>
    </component>
    <component>
        <recommendedName>
            <fullName evidence="11">Glutathione hydrolase small chain</fullName>
        </recommendedName>
    </component>
</protein>
<dbReference type="InterPro" id="IPR043137">
    <property type="entry name" value="GGT_ssub_C"/>
</dbReference>
<dbReference type="UniPathway" id="UPA00204"/>
<dbReference type="InterPro" id="IPR051792">
    <property type="entry name" value="GGT_bact"/>
</dbReference>
<dbReference type="EMBL" id="FQUP01000004">
    <property type="protein sequence ID" value="SHG23685.1"/>
    <property type="molecule type" value="Genomic_DNA"/>
</dbReference>